<dbReference type="Gene3D" id="1.10.730.20">
    <property type="match status" value="1"/>
</dbReference>
<feature type="domain" description="Aminoacyl-tRNA synthetase class Ia" evidence="11">
    <location>
        <begin position="78"/>
        <end position="734"/>
    </location>
</feature>
<dbReference type="NCBIfam" id="TIGR00392">
    <property type="entry name" value="ileS"/>
    <property type="match status" value="1"/>
</dbReference>
<evidence type="ECO:0000259" key="11">
    <source>
        <dbReference type="Pfam" id="PF00133"/>
    </source>
</evidence>
<feature type="compositionally biased region" description="Low complexity" evidence="10">
    <location>
        <begin position="32"/>
        <end position="44"/>
    </location>
</feature>
<dbReference type="InterPro" id="IPR002301">
    <property type="entry name" value="Ile-tRNA-ligase"/>
</dbReference>
<evidence type="ECO:0000256" key="9">
    <source>
        <dbReference type="RuleBase" id="RU363035"/>
    </source>
</evidence>
<sequence>MMLAANRHIKHTSVSHSAGWRRNVAVPGRGFAAAAAAQQKQNQKQQKKKEVSPYKDTILLPTTSFQLRGNSPVREPQIHKQWEERRIYERLAIERKDAPTFTLHDGPPYANGSLHMGHALNKVLKDFINRYHLLQGKRARYVPGWDTHGLPIELKVLQDMKPEERAKLTSIKLREKARKFALKTVDAQRDQFKRFGIWADWDAPYLTLDKAYEAGQMEVFMQMVLNGHIYRGFKPVHWSPSSKTALAEAELEYPEGHTSRSVYVAFPAVELNESLPSEVRDVANELAFVVWTTTPWTMPGNAGVAVNGDLTYAVLDCGESFSGCSSRYLVVAQDLVDELVPKLGIDAEVVRVVAAVPGSSFAGSTYAHPMYTSERGASAASAAPKGSRPVISPVVVGGDYITTESGTGLVHTAPGHGQEDYLVGMREGLPMISPVDDEGKFTADCEDGELVGLSVLKEGNEACIAKLSDAKALLLEESYAHKYPYDWRTKKPTIFRATQQWFASVEGFRPQALDAIDTVQWMPAAGEKRIRSMTEGRSDWCISRQRIWGVPIPVFYKKDNPSETLMDEESMRHIISVISERGTDAWFYLPVEDLLPPSRRGEADQWERGTDTMDVWFDSGSSWNGVLQARRKSGEMEELSYPADLYLEGSDQHRGWFQSSLLTSVASNGMAPYKAVLTHGFVLDEKGFKMSKSLGNVVDPLEVINGGKDAKKNPPYGADVLRLWVSSVDYTGDVLIGDNVIKQTSEFYRKLRGMLRFLIGNLDDFTASDAASIDVESLPGIDRYLLQRCAKFMQEAESAYESYQFSRMYSELQILVSELSSFFFDVSKDRLYIQAKGGESRRACQRALYGVLQCMLPVLAPIAPHMTEDAYAASQLAQVDGAPDSIFALGWFGEHSAWRSLLTAEEEARWASVLQLRDAANKGIEDMRNAKAVGASLESQVLIAIRGGDGVSTESAEVLRALCCDGAQGTSPDALRYVFLASQVRVVEGVDELESLVEAGTKPVVVETEAFGEVVIGVAKAEGAKCSRCWNYSGRVGSDPNHPDLCERCAPVVVEEFGMQAAPKTPVSV</sequence>
<keyword evidence="15" id="KW-1185">Reference proteome</keyword>
<dbReference type="FunFam" id="3.40.50.620:FF:000152">
    <property type="entry name" value="Isoleucine--tRNA ligase"/>
    <property type="match status" value="1"/>
</dbReference>
<dbReference type="PROSITE" id="PS00178">
    <property type="entry name" value="AA_TRNA_LIGASE_I"/>
    <property type="match status" value="1"/>
</dbReference>
<feature type="region of interest" description="Disordered" evidence="10">
    <location>
        <begin position="31"/>
        <end position="52"/>
    </location>
</feature>
<keyword evidence="6 9" id="KW-0648">Protein biosynthesis</keyword>
<dbReference type="Pfam" id="PF06827">
    <property type="entry name" value="zf-FPG_IleRS"/>
    <property type="match status" value="1"/>
</dbReference>
<dbReference type="InterPro" id="IPR009080">
    <property type="entry name" value="tRNAsynth_Ia_anticodon-bd"/>
</dbReference>
<dbReference type="InterPro" id="IPR023585">
    <property type="entry name" value="Ile-tRNA-ligase_type1"/>
</dbReference>
<dbReference type="PANTHER" id="PTHR42765">
    <property type="entry name" value="SOLEUCYL-TRNA SYNTHETASE"/>
    <property type="match status" value="1"/>
</dbReference>
<feature type="domain" description="Zinc finger FPG/IleRS-type" evidence="12">
    <location>
        <begin position="1025"/>
        <end position="1052"/>
    </location>
</feature>
<dbReference type="InterPro" id="IPR010663">
    <property type="entry name" value="Znf_FPG/IleRS"/>
</dbReference>
<dbReference type="GO" id="GO:0005739">
    <property type="term" value="C:mitochondrion"/>
    <property type="evidence" value="ECO:0007669"/>
    <property type="project" value="TreeGrafter"/>
</dbReference>
<dbReference type="PANTHER" id="PTHR42765:SF1">
    <property type="entry name" value="ISOLEUCINE--TRNA LIGASE, MITOCHONDRIAL"/>
    <property type="match status" value="1"/>
</dbReference>
<dbReference type="InterPro" id="IPR001412">
    <property type="entry name" value="aa-tRNA-synth_I_CS"/>
</dbReference>
<proteinExistence type="inferred from homology"/>
<dbReference type="HAMAP" id="MF_02002">
    <property type="entry name" value="Ile_tRNA_synth_type1"/>
    <property type="match status" value="1"/>
</dbReference>
<dbReference type="SUPFAM" id="SSF47323">
    <property type="entry name" value="Anticodon-binding domain of a subclass of class I aminoacyl-tRNA synthetases"/>
    <property type="match status" value="1"/>
</dbReference>
<dbReference type="GO" id="GO:0002161">
    <property type="term" value="F:aminoacyl-tRNA deacylase activity"/>
    <property type="evidence" value="ECO:0007669"/>
    <property type="project" value="InterPro"/>
</dbReference>
<dbReference type="Proteomes" id="UP000660262">
    <property type="component" value="Unassembled WGS sequence"/>
</dbReference>
<dbReference type="GO" id="GO:0009791">
    <property type="term" value="P:post-embryonic development"/>
    <property type="evidence" value="ECO:0007669"/>
    <property type="project" value="UniProtKB-ARBA"/>
</dbReference>
<dbReference type="InterPro" id="IPR002300">
    <property type="entry name" value="aa-tRNA-synth_Ia"/>
</dbReference>
<dbReference type="OrthoDB" id="10264412at2759"/>
<dbReference type="InterPro" id="IPR033708">
    <property type="entry name" value="Anticodon_Ile_BEm"/>
</dbReference>
<comment type="caution">
    <text evidence="14">The sequence shown here is derived from an EMBL/GenBank/DDBJ whole genome shotgun (WGS) entry which is preliminary data.</text>
</comment>
<dbReference type="CDD" id="cd00818">
    <property type="entry name" value="IleRS_core"/>
    <property type="match status" value="1"/>
</dbReference>
<dbReference type="GO" id="GO:0005524">
    <property type="term" value="F:ATP binding"/>
    <property type="evidence" value="ECO:0007669"/>
    <property type="project" value="UniProtKB-KW"/>
</dbReference>
<dbReference type="PRINTS" id="PR00984">
    <property type="entry name" value="TRNASYNTHILE"/>
</dbReference>
<name>A0A830H862_9CHLO</name>
<dbReference type="InterPro" id="IPR014729">
    <property type="entry name" value="Rossmann-like_a/b/a_fold"/>
</dbReference>
<gene>
    <name evidence="14" type="ORF">PPROV_000048600</name>
</gene>
<dbReference type="Pfam" id="PF00133">
    <property type="entry name" value="tRNA-synt_1"/>
    <property type="match status" value="1"/>
</dbReference>
<dbReference type="GO" id="GO:0006428">
    <property type="term" value="P:isoleucyl-tRNA aminoacylation"/>
    <property type="evidence" value="ECO:0007669"/>
    <property type="project" value="InterPro"/>
</dbReference>
<dbReference type="GO" id="GO:0032543">
    <property type="term" value="P:mitochondrial translation"/>
    <property type="evidence" value="ECO:0007669"/>
    <property type="project" value="TreeGrafter"/>
</dbReference>
<evidence type="ECO:0000259" key="13">
    <source>
        <dbReference type="Pfam" id="PF08264"/>
    </source>
</evidence>
<evidence type="ECO:0000256" key="4">
    <source>
        <dbReference type="ARBA" id="ARBA00022741"/>
    </source>
</evidence>
<dbReference type="CDD" id="cd07960">
    <property type="entry name" value="Anticodon_Ia_Ile_BEm"/>
    <property type="match status" value="1"/>
</dbReference>
<dbReference type="Pfam" id="PF08264">
    <property type="entry name" value="Anticodon_1"/>
    <property type="match status" value="1"/>
</dbReference>
<comment type="similarity">
    <text evidence="1 9">Belongs to the class-I aminoacyl-tRNA synthetase family.</text>
</comment>
<dbReference type="GO" id="GO:0048608">
    <property type="term" value="P:reproductive structure development"/>
    <property type="evidence" value="ECO:0007669"/>
    <property type="project" value="UniProtKB-ARBA"/>
</dbReference>
<evidence type="ECO:0000256" key="5">
    <source>
        <dbReference type="ARBA" id="ARBA00022840"/>
    </source>
</evidence>
<dbReference type="GO" id="GO:0004822">
    <property type="term" value="F:isoleucine-tRNA ligase activity"/>
    <property type="evidence" value="ECO:0007669"/>
    <property type="project" value="UniProtKB-EC"/>
</dbReference>
<reference evidence="14" key="1">
    <citation type="submission" date="2020-10" db="EMBL/GenBank/DDBJ databases">
        <title>Unveiling of a novel bifunctional photoreceptor, Dualchrome1, isolated from a cosmopolitan green alga.</title>
        <authorList>
            <person name="Suzuki S."/>
            <person name="Kawachi M."/>
        </authorList>
    </citation>
    <scope>NUCLEOTIDE SEQUENCE</scope>
    <source>
        <strain evidence="14">NIES 2893</strain>
    </source>
</reference>
<evidence type="ECO:0000256" key="2">
    <source>
        <dbReference type="ARBA" id="ARBA00013165"/>
    </source>
</evidence>
<evidence type="ECO:0000256" key="7">
    <source>
        <dbReference type="ARBA" id="ARBA00023146"/>
    </source>
</evidence>
<dbReference type="InterPro" id="IPR013155">
    <property type="entry name" value="M/V/L/I-tRNA-synth_anticd-bd"/>
</dbReference>
<evidence type="ECO:0000256" key="8">
    <source>
        <dbReference type="ARBA" id="ARBA00032665"/>
    </source>
</evidence>
<dbReference type="InterPro" id="IPR050081">
    <property type="entry name" value="Ile-tRNA_ligase"/>
</dbReference>
<keyword evidence="5 9" id="KW-0067">ATP-binding</keyword>
<keyword evidence="7 9" id="KW-0030">Aminoacyl-tRNA synthetase</keyword>
<dbReference type="Gene3D" id="3.90.740.10">
    <property type="entry name" value="Valyl/Leucyl/Isoleucyl-tRNA synthetase, editing domain"/>
    <property type="match status" value="1"/>
</dbReference>
<dbReference type="InterPro" id="IPR009008">
    <property type="entry name" value="Val/Leu/Ile-tRNA-synth_edit"/>
</dbReference>
<dbReference type="EC" id="6.1.1.5" evidence="2"/>
<dbReference type="SUPFAM" id="SSF50677">
    <property type="entry name" value="ValRS/IleRS/LeuRS editing domain"/>
    <property type="match status" value="1"/>
</dbReference>
<accession>A0A830H862</accession>
<keyword evidence="4 9" id="KW-0547">Nucleotide-binding</keyword>
<evidence type="ECO:0000256" key="3">
    <source>
        <dbReference type="ARBA" id="ARBA00022598"/>
    </source>
</evidence>
<dbReference type="AlphaFoldDB" id="A0A830H862"/>
<dbReference type="SUPFAM" id="SSF52374">
    <property type="entry name" value="Nucleotidylyl transferase"/>
    <property type="match status" value="1"/>
</dbReference>
<evidence type="ECO:0000256" key="1">
    <source>
        <dbReference type="ARBA" id="ARBA00005594"/>
    </source>
</evidence>
<keyword evidence="3 9" id="KW-0436">Ligase</keyword>
<feature type="domain" description="Methionyl/Valyl/Leucyl/Isoleucyl-tRNA synthetase anticodon-binding" evidence="13">
    <location>
        <begin position="782"/>
        <end position="942"/>
    </location>
</feature>
<dbReference type="Gene3D" id="3.40.50.620">
    <property type="entry name" value="HUPs"/>
    <property type="match status" value="2"/>
</dbReference>
<evidence type="ECO:0000259" key="12">
    <source>
        <dbReference type="Pfam" id="PF06827"/>
    </source>
</evidence>
<dbReference type="Gene3D" id="1.10.10.830">
    <property type="entry name" value="Ile-tRNA synthetase CP2 domain-like"/>
    <property type="match status" value="1"/>
</dbReference>
<evidence type="ECO:0000256" key="6">
    <source>
        <dbReference type="ARBA" id="ARBA00022917"/>
    </source>
</evidence>
<evidence type="ECO:0000256" key="10">
    <source>
        <dbReference type="SAM" id="MobiDB-lite"/>
    </source>
</evidence>
<dbReference type="GO" id="GO:0000049">
    <property type="term" value="F:tRNA binding"/>
    <property type="evidence" value="ECO:0007669"/>
    <property type="project" value="InterPro"/>
</dbReference>
<evidence type="ECO:0000313" key="15">
    <source>
        <dbReference type="Proteomes" id="UP000660262"/>
    </source>
</evidence>
<dbReference type="EMBL" id="BNJQ01000001">
    <property type="protein sequence ID" value="GHP01729.1"/>
    <property type="molecule type" value="Genomic_DNA"/>
</dbReference>
<protein>
    <recommendedName>
        <fullName evidence="2">isoleucine--tRNA ligase</fullName>
        <ecNumber evidence="2">6.1.1.5</ecNumber>
    </recommendedName>
    <alternativeName>
        <fullName evidence="8">Isoleucyl-tRNA synthetase</fullName>
    </alternativeName>
</protein>
<evidence type="ECO:0000313" key="14">
    <source>
        <dbReference type="EMBL" id="GHP01729.1"/>
    </source>
</evidence>
<organism evidence="14 15">
    <name type="scientific">Pycnococcus provasolii</name>
    <dbReference type="NCBI Taxonomy" id="41880"/>
    <lineage>
        <taxon>Eukaryota</taxon>
        <taxon>Viridiplantae</taxon>
        <taxon>Chlorophyta</taxon>
        <taxon>Pseudoscourfieldiophyceae</taxon>
        <taxon>Pseudoscourfieldiales</taxon>
        <taxon>Pycnococcaceae</taxon>
        <taxon>Pycnococcus</taxon>
    </lineage>
</organism>